<gene>
    <name evidence="3" type="ORF">F4556_005040</name>
</gene>
<feature type="region of interest" description="Disordered" evidence="1">
    <location>
        <begin position="1"/>
        <end position="25"/>
    </location>
</feature>
<keyword evidence="3" id="KW-0808">Transferase</keyword>
<dbReference type="PANTHER" id="PTHR21310:SF40">
    <property type="entry name" value="AMINOGLYCOSIDE PHOSPHOTRANSFERASE DOMAIN-CONTAINING PROTEIN-RELATED"/>
    <property type="match status" value="1"/>
</dbReference>
<dbReference type="AlphaFoldDB" id="A0A7W7SFH6"/>
<evidence type="ECO:0000256" key="1">
    <source>
        <dbReference type="SAM" id="MobiDB-lite"/>
    </source>
</evidence>
<dbReference type="Gene3D" id="3.90.1200.10">
    <property type="match status" value="1"/>
</dbReference>
<dbReference type="InterPro" id="IPR011009">
    <property type="entry name" value="Kinase-like_dom_sf"/>
</dbReference>
<dbReference type="Pfam" id="PF01636">
    <property type="entry name" value="APH"/>
    <property type="match status" value="1"/>
</dbReference>
<protein>
    <submittedName>
        <fullName evidence="3">Aminoglycoside phosphotransferase (APT) family kinase protein</fullName>
    </submittedName>
</protein>
<keyword evidence="3" id="KW-0418">Kinase</keyword>
<evidence type="ECO:0000313" key="3">
    <source>
        <dbReference type="EMBL" id="MBB4949505.1"/>
    </source>
</evidence>
<evidence type="ECO:0000259" key="2">
    <source>
        <dbReference type="Pfam" id="PF01636"/>
    </source>
</evidence>
<keyword evidence="4" id="KW-1185">Reference proteome</keyword>
<dbReference type="SUPFAM" id="SSF56112">
    <property type="entry name" value="Protein kinase-like (PK-like)"/>
    <property type="match status" value="1"/>
</dbReference>
<dbReference type="PANTHER" id="PTHR21310">
    <property type="entry name" value="AMINOGLYCOSIDE PHOSPHOTRANSFERASE-RELATED-RELATED"/>
    <property type="match status" value="1"/>
</dbReference>
<dbReference type="InterPro" id="IPR051678">
    <property type="entry name" value="AGP_Transferase"/>
</dbReference>
<evidence type="ECO:0000313" key="4">
    <source>
        <dbReference type="Proteomes" id="UP000573327"/>
    </source>
</evidence>
<feature type="domain" description="Aminoglycoside phosphotransferase" evidence="2">
    <location>
        <begin position="67"/>
        <end position="266"/>
    </location>
</feature>
<name>A0A7W7SFH6_9ACTN</name>
<reference evidence="3 4" key="1">
    <citation type="submission" date="2020-08" db="EMBL/GenBank/DDBJ databases">
        <title>Sequencing the genomes of 1000 actinobacteria strains.</title>
        <authorList>
            <person name="Klenk H.-P."/>
        </authorList>
    </citation>
    <scope>NUCLEOTIDE SEQUENCE [LARGE SCALE GENOMIC DNA]</scope>
    <source>
        <strain evidence="3 4">DSM 44786</strain>
    </source>
</reference>
<comment type="caution">
    <text evidence="3">The sequence shown here is derived from an EMBL/GenBank/DDBJ whole genome shotgun (WGS) entry which is preliminary data.</text>
</comment>
<accession>A0A7W7SFH6</accession>
<dbReference type="InterPro" id="IPR002575">
    <property type="entry name" value="Aminoglycoside_PTrfase"/>
</dbReference>
<organism evidence="3 4">
    <name type="scientific">Kitasatospora gansuensis</name>
    <dbReference type="NCBI Taxonomy" id="258050"/>
    <lineage>
        <taxon>Bacteria</taxon>
        <taxon>Bacillati</taxon>
        <taxon>Actinomycetota</taxon>
        <taxon>Actinomycetes</taxon>
        <taxon>Kitasatosporales</taxon>
        <taxon>Streptomycetaceae</taxon>
        <taxon>Kitasatospora</taxon>
    </lineage>
</organism>
<dbReference type="Proteomes" id="UP000573327">
    <property type="component" value="Unassembled WGS sequence"/>
</dbReference>
<sequence>MTATRTGPGTAHAQPASPADSARPTARESVLLAAACTGLGLWPDGAEVLCRRRNLVARLPRADVGVAVIVKIHEEGTSRERVARQAGLARWLAGQGFPTPAPAGRHLVVGAGHRWASAVRDLGPGEPATYAQLGGLLAKLHAIPAPMHLGLPLVDPAAPLLARVSHLPDAVLPAADRSWLTDQIQAAGRQFDDLAWRGRPVLVHGDVHLPNTVIGRDGAPYLLDWETAWLGPAAADLAFPAWPVDGFGCDPAGYQEFCEAYGADVTATDGGRLYRVLARVTAAVGVVIALEETVRDPGWAEEAALRLRCFRHQDTGDPDYAYPWRWNVTPTVAKGGPR</sequence>
<dbReference type="EMBL" id="JACHJR010000001">
    <property type="protein sequence ID" value="MBB4949505.1"/>
    <property type="molecule type" value="Genomic_DNA"/>
</dbReference>
<proteinExistence type="predicted"/>
<dbReference type="RefSeq" id="WP_184919884.1">
    <property type="nucleotide sequence ID" value="NZ_JACHJR010000001.1"/>
</dbReference>
<dbReference type="GO" id="GO:0016301">
    <property type="term" value="F:kinase activity"/>
    <property type="evidence" value="ECO:0007669"/>
    <property type="project" value="UniProtKB-KW"/>
</dbReference>